<gene>
    <name evidence="1" type="ORF">C1752_00640</name>
</gene>
<keyword evidence="2" id="KW-1185">Reference proteome</keyword>
<dbReference type="RefSeq" id="WP_110984628.1">
    <property type="nucleotide sequence ID" value="NZ_CAWNWM010000002.1"/>
</dbReference>
<evidence type="ECO:0008006" key="3">
    <source>
        <dbReference type="Google" id="ProtNLM"/>
    </source>
</evidence>
<organism evidence="1 2">
    <name type="scientific">Acaryochloris thomasi RCC1774</name>
    <dbReference type="NCBI Taxonomy" id="1764569"/>
    <lineage>
        <taxon>Bacteria</taxon>
        <taxon>Bacillati</taxon>
        <taxon>Cyanobacteriota</taxon>
        <taxon>Cyanophyceae</taxon>
        <taxon>Acaryochloridales</taxon>
        <taxon>Acaryochloridaceae</taxon>
        <taxon>Acaryochloris</taxon>
        <taxon>Acaryochloris thomasi</taxon>
    </lineage>
</organism>
<accession>A0A2W1JMR5</accession>
<dbReference type="EMBL" id="PQWO01000002">
    <property type="protein sequence ID" value="PZD74506.1"/>
    <property type="molecule type" value="Genomic_DNA"/>
</dbReference>
<dbReference type="Proteomes" id="UP000248857">
    <property type="component" value="Unassembled WGS sequence"/>
</dbReference>
<evidence type="ECO:0000313" key="1">
    <source>
        <dbReference type="EMBL" id="PZD74506.1"/>
    </source>
</evidence>
<sequence length="541" mass="58537">MAKWKLIVPALLGGSVVAGGTAAYFYFKGIPAQVGIDPSASAAIVPDEALMTGFVSGDDQAWSKLKKFGTPEAQALFSKGYEEFIGSLEKSATDQKIDVEKDVRPWLGSIMVALMPSEKEAEPQSLLVVGIKDKLAALKFANKMKENAESTIEEEEYKGIKVLADTKSSSFLGVLENHLLITNDRKTLELAIDTSKGDPSLATQSKGAMADALKDFNNPVAQVYIPNYSAFFKQFSAASASPVPPQVLDQLDQIESVVVGMGIDDQGLQMRAITAMNPETKQWNYKPIPGKVIAEFPENTLALVSGSGISESWATSVEQLNKVPEFKQGLDQTRQQLRQFTQLDLDKDLLGWMDGEFALGLIPSKEGLLADVGFGGALLLETSDRNTAEKTFGKLDTLATKNLLQLKQRDIDSTSVTEWQIPVQGTLVSHGWLDQDTSFMALGGPMADILVSEPERTLGSSKVFQEATASFPKENSGYFYLNMEQASGILASNPLIAQSGWLTPETQAILKSIRAVGATTSQMDNSTLKTDIVMTLQPASK</sequence>
<proteinExistence type="predicted"/>
<dbReference type="OrthoDB" id="451203at2"/>
<dbReference type="InterPro" id="IPR021787">
    <property type="entry name" value="DUF3352"/>
</dbReference>
<comment type="caution">
    <text evidence="1">The sequence shown here is derived from an EMBL/GenBank/DDBJ whole genome shotgun (WGS) entry which is preliminary data.</text>
</comment>
<name>A0A2W1JMR5_9CYAN</name>
<dbReference type="Pfam" id="PF11832">
    <property type="entry name" value="DUF3352"/>
    <property type="match status" value="1"/>
</dbReference>
<protein>
    <recommendedName>
        <fullName evidence="3">DUF3352 domain-containing protein</fullName>
    </recommendedName>
</protein>
<reference evidence="1 2" key="1">
    <citation type="journal article" date="2018" name="Sci. Rep.">
        <title>A novel species of the marine cyanobacterium Acaryochloris with a unique pigment content and lifestyle.</title>
        <authorList>
            <person name="Partensky F."/>
            <person name="Six C."/>
            <person name="Ratin M."/>
            <person name="Garczarek L."/>
            <person name="Vaulot D."/>
            <person name="Probert I."/>
            <person name="Calteau A."/>
            <person name="Gourvil P."/>
            <person name="Marie D."/>
            <person name="Grebert T."/>
            <person name="Bouchier C."/>
            <person name="Le Panse S."/>
            <person name="Gachenot M."/>
            <person name="Rodriguez F."/>
            <person name="Garrido J.L."/>
        </authorList>
    </citation>
    <scope>NUCLEOTIDE SEQUENCE [LARGE SCALE GENOMIC DNA]</scope>
    <source>
        <strain evidence="1 2">RCC1774</strain>
    </source>
</reference>
<evidence type="ECO:0000313" key="2">
    <source>
        <dbReference type="Proteomes" id="UP000248857"/>
    </source>
</evidence>
<dbReference type="AlphaFoldDB" id="A0A2W1JMR5"/>